<comment type="caution">
    <text evidence="2">The sequence shown here is derived from an EMBL/GenBank/DDBJ whole genome shotgun (WGS) entry which is preliminary data.</text>
</comment>
<dbReference type="Proteomes" id="UP001424441">
    <property type="component" value="Unassembled WGS sequence"/>
</dbReference>
<evidence type="ECO:0000259" key="1">
    <source>
        <dbReference type="PROSITE" id="PS50075"/>
    </source>
</evidence>
<dbReference type="EMBL" id="BAAADE010000006">
    <property type="protein sequence ID" value="GAA0609280.1"/>
    <property type="molecule type" value="Genomic_DNA"/>
</dbReference>
<dbReference type="SUPFAM" id="SSF47336">
    <property type="entry name" value="ACP-like"/>
    <property type="match status" value="1"/>
</dbReference>
<accession>A0ABN1GDN3</accession>
<organism evidence="2 3">
    <name type="scientific">Paenochrobactrum glaciei</name>
    <dbReference type="NCBI Taxonomy" id="486407"/>
    <lineage>
        <taxon>Bacteria</taxon>
        <taxon>Pseudomonadati</taxon>
        <taxon>Pseudomonadota</taxon>
        <taxon>Alphaproteobacteria</taxon>
        <taxon>Hyphomicrobiales</taxon>
        <taxon>Brucellaceae</taxon>
        <taxon>Paenochrobactrum</taxon>
    </lineage>
</organism>
<protein>
    <recommendedName>
        <fullName evidence="1">Carrier domain-containing protein</fullName>
    </recommendedName>
</protein>
<dbReference type="PROSITE" id="PS50075">
    <property type="entry name" value="CARRIER"/>
    <property type="match status" value="1"/>
</dbReference>
<dbReference type="Pfam" id="PF00550">
    <property type="entry name" value="PP-binding"/>
    <property type="match status" value="1"/>
</dbReference>
<feature type="domain" description="Carrier" evidence="1">
    <location>
        <begin position="3"/>
        <end position="81"/>
    </location>
</feature>
<sequence>MTDKTTDYLQATKDILAGCLFIPAESIADDASISSLSDVDSLAFELIVLETEKFIGHEADPIALLDMQTVQDMAALLQKECQ</sequence>
<dbReference type="InterPro" id="IPR009081">
    <property type="entry name" value="PP-bd_ACP"/>
</dbReference>
<dbReference type="Gene3D" id="1.10.1200.10">
    <property type="entry name" value="ACP-like"/>
    <property type="match status" value="1"/>
</dbReference>
<name>A0ABN1GDN3_9HYPH</name>
<proteinExistence type="predicted"/>
<gene>
    <name evidence="2" type="ORF">GCM10008943_26100</name>
</gene>
<dbReference type="InterPro" id="IPR036736">
    <property type="entry name" value="ACP-like_sf"/>
</dbReference>
<evidence type="ECO:0000313" key="3">
    <source>
        <dbReference type="Proteomes" id="UP001424441"/>
    </source>
</evidence>
<evidence type="ECO:0000313" key="2">
    <source>
        <dbReference type="EMBL" id="GAA0609280.1"/>
    </source>
</evidence>
<keyword evidence="3" id="KW-1185">Reference proteome</keyword>
<reference evidence="2 3" key="1">
    <citation type="journal article" date="2019" name="Int. J. Syst. Evol. Microbiol.">
        <title>The Global Catalogue of Microorganisms (GCM) 10K type strain sequencing project: providing services to taxonomists for standard genome sequencing and annotation.</title>
        <authorList>
            <consortium name="The Broad Institute Genomics Platform"/>
            <consortium name="The Broad Institute Genome Sequencing Center for Infectious Disease"/>
            <person name="Wu L."/>
            <person name="Ma J."/>
        </authorList>
    </citation>
    <scope>NUCLEOTIDE SEQUENCE [LARGE SCALE GENOMIC DNA]</scope>
    <source>
        <strain evidence="2 3">JCM 15115</strain>
    </source>
</reference>
<dbReference type="RefSeq" id="WP_343806323.1">
    <property type="nucleotide sequence ID" value="NZ_BAAADE010000006.1"/>
</dbReference>